<protein>
    <submittedName>
        <fullName evidence="1">Uncharacterized protein</fullName>
    </submittedName>
</protein>
<accession>A0A0A1VUU2</accession>
<reference evidence="2" key="1">
    <citation type="journal article" date="2015" name="Genome">
        <title>Whole Genome Sequence of the Non-Microcystin-Producing Microcystis aeruginosa Strain NIES-44.</title>
        <authorList>
            <person name="Okano K."/>
            <person name="Miyata N."/>
            <person name="Ozaki Y."/>
        </authorList>
    </citation>
    <scope>NUCLEOTIDE SEQUENCE [LARGE SCALE GENOMIC DNA]</scope>
    <source>
        <strain evidence="2">NIES-44</strain>
    </source>
</reference>
<organism evidence="1 2">
    <name type="scientific">Microcystis aeruginosa NIES-44</name>
    <dbReference type="NCBI Taxonomy" id="449439"/>
    <lineage>
        <taxon>Bacteria</taxon>
        <taxon>Bacillati</taxon>
        <taxon>Cyanobacteriota</taxon>
        <taxon>Cyanophyceae</taxon>
        <taxon>Oscillatoriophycideae</taxon>
        <taxon>Chroococcales</taxon>
        <taxon>Microcystaceae</taxon>
        <taxon>Microcystis</taxon>
    </lineage>
</organism>
<gene>
    <name evidence="1" type="ORF">N44_02462</name>
</gene>
<sequence length="55" mass="6789">MRFGNRRPFQGGEDVNGRWITPKKIYPILNYYYQNKPLIEDYLPDNYEEQYQRSI</sequence>
<name>A0A0A1VUU2_MICAE</name>
<dbReference type="Proteomes" id="UP000030321">
    <property type="component" value="Unassembled WGS sequence"/>
</dbReference>
<comment type="caution">
    <text evidence="1">The sequence shown here is derived from an EMBL/GenBank/DDBJ whole genome shotgun (WGS) entry which is preliminary data.</text>
</comment>
<dbReference type="AlphaFoldDB" id="A0A0A1VUU2"/>
<evidence type="ECO:0000313" key="1">
    <source>
        <dbReference type="EMBL" id="GAL93607.1"/>
    </source>
</evidence>
<dbReference type="EMBL" id="BBPA01000041">
    <property type="protein sequence ID" value="GAL93607.1"/>
    <property type="molecule type" value="Genomic_DNA"/>
</dbReference>
<proteinExistence type="predicted"/>
<evidence type="ECO:0000313" key="2">
    <source>
        <dbReference type="Proteomes" id="UP000030321"/>
    </source>
</evidence>